<name>A0A1B7Y2Y4_COLHI</name>
<organism evidence="1 2">
    <name type="scientific">Colletotrichum higginsianum (strain IMI 349063)</name>
    <name type="common">Crucifer anthracnose fungus</name>
    <dbReference type="NCBI Taxonomy" id="759273"/>
    <lineage>
        <taxon>Eukaryota</taxon>
        <taxon>Fungi</taxon>
        <taxon>Dikarya</taxon>
        <taxon>Ascomycota</taxon>
        <taxon>Pezizomycotina</taxon>
        <taxon>Sordariomycetes</taxon>
        <taxon>Hypocreomycetidae</taxon>
        <taxon>Glomerellales</taxon>
        <taxon>Glomerellaceae</taxon>
        <taxon>Colletotrichum</taxon>
        <taxon>Colletotrichum destructivum species complex</taxon>
    </lineage>
</organism>
<gene>
    <name evidence="1" type="ORF">CH63R_10489</name>
</gene>
<dbReference type="RefSeq" id="XP_018154887.1">
    <property type="nucleotide sequence ID" value="XM_018305463.1"/>
</dbReference>
<reference evidence="2" key="1">
    <citation type="journal article" date="2017" name="BMC Genomics">
        <title>Gapless genome assembly of Colletotrichum higginsianum reveals chromosome structure and association of transposable elements with secondary metabolite gene clusters.</title>
        <authorList>
            <person name="Dallery J.-F."/>
            <person name="Lapalu N."/>
            <person name="Zampounis A."/>
            <person name="Pigne S."/>
            <person name="Luyten I."/>
            <person name="Amselem J."/>
            <person name="Wittenberg A.H.J."/>
            <person name="Zhou S."/>
            <person name="de Queiroz M.V."/>
            <person name="Robin G.P."/>
            <person name="Auger A."/>
            <person name="Hainaut M."/>
            <person name="Henrissat B."/>
            <person name="Kim K.-T."/>
            <person name="Lee Y.-H."/>
            <person name="Lespinet O."/>
            <person name="Schwartz D.C."/>
            <person name="Thon M.R."/>
            <person name="O'Connell R.J."/>
        </authorList>
    </citation>
    <scope>NUCLEOTIDE SEQUENCE [LARGE SCALE GENOMIC DNA]</scope>
    <source>
        <strain evidence="2">IMI 349063</strain>
    </source>
</reference>
<proteinExistence type="predicted"/>
<dbReference type="Proteomes" id="UP000092177">
    <property type="component" value="Unassembled WGS sequence"/>
</dbReference>
<dbReference type="GeneID" id="28869570"/>
<comment type="caution">
    <text evidence="1">The sequence shown here is derived from an EMBL/GenBank/DDBJ whole genome shotgun (WGS) entry which is preliminary data.</text>
</comment>
<dbReference type="EMBL" id="LTAN01000007">
    <property type="protein sequence ID" value="OBR06369.1"/>
    <property type="molecule type" value="Genomic_DNA"/>
</dbReference>
<dbReference type="KEGG" id="chig:CH63R_10489"/>
<keyword evidence="2" id="KW-1185">Reference proteome</keyword>
<accession>A0A1B7Y2Y4</accession>
<protein>
    <submittedName>
        <fullName evidence="1">Uncharacterized protein</fullName>
    </submittedName>
</protein>
<evidence type="ECO:0000313" key="2">
    <source>
        <dbReference type="Proteomes" id="UP000092177"/>
    </source>
</evidence>
<dbReference type="AlphaFoldDB" id="A0A1B7Y2Y4"/>
<sequence>MKDAFDPSSALKTSCTTAGAKSDYVCRLYPSILELWALVLSQETWALRTPPQSIKFSHSRRTLSAEDLEDLELWPTTYSHHEAPCGEKASLDTYIASISDQDKWKWVRLILSDQRDRFYVWKSSFSNEELAQITGGKSSRLGNSLLESLVNIAESLVMSLDSGPPSSRLHENATKLTELVKEGKRHLKDFGRVANDSLCSTKVTLGYLQLEGDGLIEIMSDEIQQLQRLSYSARLELEFGTA</sequence>
<dbReference type="VEuPathDB" id="FungiDB:CH63R_10489"/>
<evidence type="ECO:0000313" key="1">
    <source>
        <dbReference type="EMBL" id="OBR06369.1"/>
    </source>
</evidence>